<dbReference type="Proteomes" id="UP000189818">
    <property type="component" value="Unassembled WGS sequence"/>
</dbReference>
<dbReference type="RefSeq" id="WP_079648510.1">
    <property type="nucleotide sequence ID" value="NZ_FUYM01000005.1"/>
</dbReference>
<sequence>MGMLEELAEQAGGLDFGAIGEKLGLSADQVQAAASQLLPHIADPNTDNQQATQAVAAQTGIDFSQLSALLPALLAAAGSKSGDAGGLLGNLVSSLGGGAAAGTGGDGGGLLGALGGLLGNKN</sequence>
<dbReference type="OrthoDB" id="7585633at2"/>
<dbReference type="EMBL" id="FUYM01000005">
    <property type="protein sequence ID" value="SKB70049.1"/>
    <property type="molecule type" value="Genomic_DNA"/>
</dbReference>
<accession>A0A1T5DEA9</accession>
<name>A0A1T5DEA9_9SPHN</name>
<evidence type="ECO:0000313" key="1">
    <source>
        <dbReference type="EMBL" id="SKB70049.1"/>
    </source>
</evidence>
<evidence type="ECO:0008006" key="3">
    <source>
        <dbReference type="Google" id="ProtNLM"/>
    </source>
</evidence>
<keyword evidence="2" id="KW-1185">Reference proteome</keyword>
<proteinExistence type="predicted"/>
<reference evidence="2" key="1">
    <citation type="submission" date="2017-02" db="EMBL/GenBank/DDBJ databases">
        <authorList>
            <person name="Varghese N."/>
            <person name="Submissions S."/>
        </authorList>
    </citation>
    <scope>NUCLEOTIDE SEQUENCE [LARGE SCALE GENOMIC DNA]</scope>
    <source>
        <strain evidence="2">UM2</strain>
    </source>
</reference>
<protein>
    <recommendedName>
        <fullName evidence="3">DUF937 domain-containing protein</fullName>
    </recommendedName>
</protein>
<dbReference type="AlphaFoldDB" id="A0A1T5DEA9"/>
<evidence type="ECO:0000313" key="2">
    <source>
        <dbReference type="Proteomes" id="UP000189818"/>
    </source>
</evidence>
<gene>
    <name evidence="1" type="ORF">SAMN06295920_105127</name>
</gene>
<organism evidence="1 2">
    <name type="scientific">Rhizorhabdus histidinilytica</name>
    <dbReference type="NCBI Taxonomy" id="439228"/>
    <lineage>
        <taxon>Bacteria</taxon>
        <taxon>Pseudomonadati</taxon>
        <taxon>Pseudomonadota</taxon>
        <taxon>Alphaproteobacteria</taxon>
        <taxon>Sphingomonadales</taxon>
        <taxon>Sphingomonadaceae</taxon>
        <taxon>Rhizorhabdus</taxon>
    </lineage>
</organism>